<dbReference type="Proteomes" id="UP000248021">
    <property type="component" value="Unassembled WGS sequence"/>
</dbReference>
<keyword evidence="8 9" id="KW-0472">Membrane</keyword>
<feature type="transmembrane region" description="Helical" evidence="9">
    <location>
        <begin position="18"/>
        <end position="39"/>
    </location>
</feature>
<keyword evidence="7 9" id="KW-1133">Transmembrane helix</keyword>
<dbReference type="PANTHER" id="PTHR43386:SF1">
    <property type="entry name" value="D,D-DIPEPTIDE TRANSPORT SYSTEM PERMEASE PROTEIN DDPC-RELATED"/>
    <property type="match status" value="1"/>
</dbReference>
<keyword evidence="3" id="KW-1003">Cell membrane</keyword>
<dbReference type="GO" id="GO:0015031">
    <property type="term" value="P:protein transport"/>
    <property type="evidence" value="ECO:0007669"/>
    <property type="project" value="UniProtKB-KW"/>
</dbReference>
<comment type="subcellular location">
    <subcellularLocation>
        <location evidence="1 9">Cell membrane</location>
        <topology evidence="1 9">Multi-pass membrane protein</topology>
    </subcellularLocation>
</comment>
<dbReference type="AlphaFoldDB" id="A0A2V3TYB6"/>
<name>A0A2V3TYB6_9HYPH</name>
<dbReference type="InterPro" id="IPR000515">
    <property type="entry name" value="MetI-like"/>
</dbReference>
<keyword evidence="5" id="KW-0571">Peptide transport</keyword>
<evidence type="ECO:0000256" key="1">
    <source>
        <dbReference type="ARBA" id="ARBA00004651"/>
    </source>
</evidence>
<evidence type="ECO:0000259" key="10">
    <source>
        <dbReference type="PROSITE" id="PS50928"/>
    </source>
</evidence>
<dbReference type="CDD" id="cd06261">
    <property type="entry name" value="TM_PBP2"/>
    <property type="match status" value="1"/>
</dbReference>
<dbReference type="Gene3D" id="1.10.3720.10">
    <property type="entry name" value="MetI-like"/>
    <property type="match status" value="1"/>
</dbReference>
<protein>
    <submittedName>
        <fullName evidence="11">Peptide/nickel transport system permease protein</fullName>
    </submittedName>
</protein>
<evidence type="ECO:0000256" key="4">
    <source>
        <dbReference type="ARBA" id="ARBA00022692"/>
    </source>
</evidence>
<evidence type="ECO:0000313" key="12">
    <source>
        <dbReference type="Proteomes" id="UP000248021"/>
    </source>
</evidence>
<comment type="similarity">
    <text evidence="9">Belongs to the binding-protein-dependent transport system permease family.</text>
</comment>
<dbReference type="PANTHER" id="PTHR43386">
    <property type="entry name" value="OLIGOPEPTIDE TRANSPORT SYSTEM PERMEASE PROTEIN APPC"/>
    <property type="match status" value="1"/>
</dbReference>
<evidence type="ECO:0000256" key="6">
    <source>
        <dbReference type="ARBA" id="ARBA00022927"/>
    </source>
</evidence>
<feature type="transmembrane region" description="Helical" evidence="9">
    <location>
        <begin position="86"/>
        <end position="112"/>
    </location>
</feature>
<evidence type="ECO:0000256" key="2">
    <source>
        <dbReference type="ARBA" id="ARBA00022448"/>
    </source>
</evidence>
<evidence type="ECO:0000256" key="9">
    <source>
        <dbReference type="RuleBase" id="RU363032"/>
    </source>
</evidence>
<accession>A0A2V3TYB6</accession>
<keyword evidence="12" id="KW-1185">Reference proteome</keyword>
<dbReference type="Pfam" id="PF00528">
    <property type="entry name" value="BPD_transp_1"/>
    <property type="match status" value="1"/>
</dbReference>
<dbReference type="PROSITE" id="PS50928">
    <property type="entry name" value="ABC_TM1"/>
    <property type="match status" value="1"/>
</dbReference>
<keyword evidence="6" id="KW-0653">Protein transport</keyword>
<dbReference type="EMBL" id="QJJK01000012">
    <property type="protein sequence ID" value="PXW54061.1"/>
    <property type="molecule type" value="Genomic_DNA"/>
</dbReference>
<reference evidence="11 12" key="1">
    <citation type="submission" date="2018-05" db="EMBL/GenBank/DDBJ databases">
        <title>Genomic Encyclopedia of Type Strains, Phase IV (KMG-IV): sequencing the most valuable type-strain genomes for metagenomic binning, comparative biology and taxonomic classification.</title>
        <authorList>
            <person name="Goeker M."/>
        </authorList>
    </citation>
    <scope>NUCLEOTIDE SEQUENCE [LARGE SCALE GENOMIC DNA]</scope>
    <source>
        <strain evidence="11 12">DSM 6462</strain>
    </source>
</reference>
<feature type="transmembrane region" description="Helical" evidence="9">
    <location>
        <begin position="132"/>
        <end position="157"/>
    </location>
</feature>
<dbReference type="InterPro" id="IPR025966">
    <property type="entry name" value="OppC_N"/>
</dbReference>
<dbReference type="Pfam" id="PF12911">
    <property type="entry name" value="OppC_N"/>
    <property type="match status" value="1"/>
</dbReference>
<evidence type="ECO:0000256" key="8">
    <source>
        <dbReference type="ARBA" id="ARBA00023136"/>
    </source>
</evidence>
<evidence type="ECO:0000313" key="11">
    <source>
        <dbReference type="EMBL" id="PXW54061.1"/>
    </source>
</evidence>
<comment type="caution">
    <text evidence="11">The sequence shown here is derived from an EMBL/GenBank/DDBJ whole genome shotgun (WGS) entry which is preliminary data.</text>
</comment>
<evidence type="ECO:0000256" key="7">
    <source>
        <dbReference type="ARBA" id="ARBA00022989"/>
    </source>
</evidence>
<dbReference type="InterPro" id="IPR035906">
    <property type="entry name" value="MetI-like_sf"/>
</dbReference>
<dbReference type="InterPro" id="IPR050366">
    <property type="entry name" value="BP-dependent_transpt_permease"/>
</dbReference>
<proteinExistence type="inferred from homology"/>
<feature type="transmembrane region" description="Helical" evidence="9">
    <location>
        <begin position="197"/>
        <end position="230"/>
    </location>
</feature>
<evidence type="ECO:0000256" key="3">
    <source>
        <dbReference type="ARBA" id="ARBA00022475"/>
    </source>
</evidence>
<gene>
    <name evidence="11" type="ORF">C7450_11290</name>
</gene>
<keyword evidence="4 9" id="KW-0812">Transmembrane</keyword>
<feature type="transmembrane region" description="Helical" evidence="9">
    <location>
        <begin position="250"/>
        <end position="273"/>
    </location>
</feature>
<sequence length="291" mass="31231">MTPHGRQALERCLHSPRILVGGIILILIVIASLGAPIFAPHDPQEQDLINTLLPPMWQAGGDPSYPLGTDGLGRCILSRLLYGGRVALYVAALSSLGAMLLGTVLALLAGYFRGPVDWLISRIVEIWMAFPPVILTLLLLLALGAGVNKVVLAIVLIDWTRFCRVIRSDVMVVARKDYVAAARLVGFSHVRTLLREVLPAVAPLVLTMLSLEAGIAVVVEAIMSFVGLSVEPDVPAWGVMLADARSTMNQAPFGVVVPVLAIFLTILSFNLLGDGLRRALDPRLVTSRGRA</sequence>
<keyword evidence="2 9" id="KW-0813">Transport</keyword>
<dbReference type="SUPFAM" id="SSF161098">
    <property type="entry name" value="MetI-like"/>
    <property type="match status" value="1"/>
</dbReference>
<dbReference type="GO" id="GO:0055085">
    <property type="term" value="P:transmembrane transport"/>
    <property type="evidence" value="ECO:0007669"/>
    <property type="project" value="InterPro"/>
</dbReference>
<evidence type="ECO:0000256" key="5">
    <source>
        <dbReference type="ARBA" id="ARBA00022856"/>
    </source>
</evidence>
<organism evidence="11 12">
    <name type="scientific">Chelatococcus asaccharovorans</name>
    <dbReference type="NCBI Taxonomy" id="28210"/>
    <lineage>
        <taxon>Bacteria</taxon>
        <taxon>Pseudomonadati</taxon>
        <taxon>Pseudomonadota</taxon>
        <taxon>Alphaproteobacteria</taxon>
        <taxon>Hyphomicrobiales</taxon>
        <taxon>Chelatococcaceae</taxon>
        <taxon>Chelatococcus</taxon>
    </lineage>
</organism>
<dbReference type="OrthoDB" id="9805884at2"/>
<dbReference type="GO" id="GO:0015833">
    <property type="term" value="P:peptide transport"/>
    <property type="evidence" value="ECO:0007669"/>
    <property type="project" value="UniProtKB-KW"/>
</dbReference>
<feature type="domain" description="ABC transmembrane type-1" evidence="10">
    <location>
        <begin position="84"/>
        <end position="273"/>
    </location>
</feature>
<dbReference type="RefSeq" id="WP_110377307.1">
    <property type="nucleotide sequence ID" value="NZ_JAHBRY010000002.1"/>
</dbReference>
<dbReference type="GO" id="GO:0005886">
    <property type="term" value="C:plasma membrane"/>
    <property type="evidence" value="ECO:0007669"/>
    <property type="project" value="UniProtKB-SubCell"/>
</dbReference>